<sequence length="68" mass="7760">MKPSPLEQVLTNALNDIDPNEEQEIKECLKGLDALKEMSPSEEKIEELKKEPKPVEVKHELKTLPSHL</sequence>
<reference evidence="1 2" key="1">
    <citation type="journal article" date="2018" name="Front. Plant Sci.">
        <title>Red Clover (Trifolium pratense) and Zigzag Clover (T. medium) - A Picture of Genomic Similarities and Differences.</title>
        <authorList>
            <person name="Dluhosova J."/>
            <person name="Istvanek J."/>
            <person name="Nedelnik J."/>
            <person name="Repkova J."/>
        </authorList>
    </citation>
    <scope>NUCLEOTIDE SEQUENCE [LARGE SCALE GENOMIC DNA]</scope>
    <source>
        <strain evidence="2">cv. 10/8</strain>
        <tissue evidence="1">Leaf</tissue>
    </source>
</reference>
<keyword evidence="2" id="KW-1185">Reference proteome</keyword>
<protein>
    <submittedName>
        <fullName evidence="1">Uncharacterized protein</fullName>
    </submittedName>
</protein>
<organism evidence="1 2">
    <name type="scientific">Trifolium medium</name>
    <dbReference type="NCBI Taxonomy" id="97028"/>
    <lineage>
        <taxon>Eukaryota</taxon>
        <taxon>Viridiplantae</taxon>
        <taxon>Streptophyta</taxon>
        <taxon>Embryophyta</taxon>
        <taxon>Tracheophyta</taxon>
        <taxon>Spermatophyta</taxon>
        <taxon>Magnoliopsida</taxon>
        <taxon>eudicotyledons</taxon>
        <taxon>Gunneridae</taxon>
        <taxon>Pentapetalae</taxon>
        <taxon>rosids</taxon>
        <taxon>fabids</taxon>
        <taxon>Fabales</taxon>
        <taxon>Fabaceae</taxon>
        <taxon>Papilionoideae</taxon>
        <taxon>50 kb inversion clade</taxon>
        <taxon>NPAAA clade</taxon>
        <taxon>Hologalegina</taxon>
        <taxon>IRL clade</taxon>
        <taxon>Trifolieae</taxon>
        <taxon>Trifolium</taxon>
    </lineage>
</organism>
<accession>A0A392TC55</accession>
<dbReference type="EMBL" id="LXQA010546691">
    <property type="protein sequence ID" value="MCI58472.1"/>
    <property type="molecule type" value="Genomic_DNA"/>
</dbReference>
<comment type="caution">
    <text evidence="1">The sequence shown here is derived from an EMBL/GenBank/DDBJ whole genome shotgun (WGS) entry which is preliminary data.</text>
</comment>
<feature type="non-terminal residue" evidence="1">
    <location>
        <position position="68"/>
    </location>
</feature>
<evidence type="ECO:0000313" key="1">
    <source>
        <dbReference type="EMBL" id="MCI58472.1"/>
    </source>
</evidence>
<name>A0A392TC55_9FABA</name>
<dbReference type="Proteomes" id="UP000265520">
    <property type="component" value="Unassembled WGS sequence"/>
</dbReference>
<evidence type="ECO:0000313" key="2">
    <source>
        <dbReference type="Proteomes" id="UP000265520"/>
    </source>
</evidence>
<proteinExistence type="predicted"/>
<dbReference type="AlphaFoldDB" id="A0A392TC55"/>